<dbReference type="EnsemblBacteria" id="CAC12502">
    <property type="protein sequence ID" value="CAC12502"/>
    <property type="gene ID" value="CAC12502"/>
</dbReference>
<proteinExistence type="predicted"/>
<dbReference type="GO" id="GO:0051536">
    <property type="term" value="F:iron-sulfur cluster binding"/>
    <property type="evidence" value="ECO:0007669"/>
    <property type="project" value="UniProtKB-KW"/>
</dbReference>
<dbReference type="STRING" id="273075.gene:9572608"/>
<dbReference type="Proteomes" id="UP000001024">
    <property type="component" value="Chromosome"/>
</dbReference>
<dbReference type="InterPro" id="IPR007197">
    <property type="entry name" value="rSAM"/>
</dbReference>
<dbReference type="Pfam" id="PF04055">
    <property type="entry name" value="Radical_SAM"/>
    <property type="match status" value="1"/>
</dbReference>
<dbReference type="CDD" id="cd01335">
    <property type="entry name" value="Radical_SAM"/>
    <property type="match status" value="1"/>
</dbReference>
<dbReference type="AlphaFoldDB" id="Q9HIF8"/>
<evidence type="ECO:0000256" key="2">
    <source>
        <dbReference type="ARBA" id="ARBA00023004"/>
    </source>
</evidence>
<dbReference type="PANTHER" id="PTHR43432">
    <property type="entry name" value="SLR0285 PROTEIN"/>
    <property type="match status" value="1"/>
</dbReference>
<sequence>MKTALQNSGLKELDYSLNPYLGCMHRCLYCYAMDMTKDARATQDWGSTVMVKKNIIEVLKREIPHRRRGIVGISTITDPYQPVEFRYRITRRSIEILLREGFRVSIQTKSPLVARDLDLISKYRPMVDVGMTITTASPDKARAIETQSPSPEARHRALSALSAAGIRTWIFFGPIIKGFNDSDADIEGVVRIASDTGSRVIFDAYSFYPKSASLMIEGGIRPAAPDMDAIGPRIRRICEEYGVECNSEDEDYVKENARINRTLF</sequence>
<protein>
    <recommendedName>
        <fullName evidence="4">Radical SAM core domain-containing protein</fullName>
    </recommendedName>
</protein>
<dbReference type="InParanoid" id="Q9HIF8"/>
<dbReference type="GO" id="GO:0003824">
    <property type="term" value="F:catalytic activity"/>
    <property type="evidence" value="ECO:0007669"/>
    <property type="project" value="InterPro"/>
</dbReference>
<keyword evidence="6" id="KW-1185">Reference proteome</keyword>
<evidence type="ECO:0000256" key="3">
    <source>
        <dbReference type="ARBA" id="ARBA00023014"/>
    </source>
</evidence>
<accession>Q9HIF8</accession>
<keyword evidence="3" id="KW-0411">Iron-sulfur</keyword>
<dbReference type="KEGG" id="tac:Ta1381"/>
<feature type="domain" description="Radical SAM core" evidence="4">
    <location>
        <begin position="18"/>
        <end position="183"/>
    </location>
</feature>
<dbReference type="SFLD" id="SFLDS00029">
    <property type="entry name" value="Radical_SAM"/>
    <property type="match status" value="1"/>
</dbReference>
<dbReference type="SFLD" id="SFLDG01084">
    <property type="entry name" value="Uncharacterised_Radical_SAM_Su"/>
    <property type="match status" value="1"/>
</dbReference>
<organism evidence="5 6">
    <name type="scientific">Thermoplasma acidophilum (strain ATCC 25905 / DSM 1728 / JCM 9062 / NBRC 15155 / AMRC-C165)</name>
    <dbReference type="NCBI Taxonomy" id="273075"/>
    <lineage>
        <taxon>Archaea</taxon>
        <taxon>Methanobacteriati</taxon>
        <taxon>Thermoplasmatota</taxon>
        <taxon>Thermoplasmata</taxon>
        <taxon>Thermoplasmatales</taxon>
        <taxon>Thermoplasmataceae</taxon>
        <taxon>Thermoplasma</taxon>
    </lineage>
</organism>
<dbReference type="PANTHER" id="PTHR43432:SF6">
    <property type="entry name" value="RADICAL SAM CORE DOMAIN-CONTAINING PROTEIN"/>
    <property type="match status" value="1"/>
</dbReference>
<evidence type="ECO:0000259" key="4">
    <source>
        <dbReference type="Pfam" id="PF04055"/>
    </source>
</evidence>
<keyword evidence="1" id="KW-0479">Metal-binding</keyword>
<gene>
    <name evidence="5" type="ordered locus">Ta1381</name>
</gene>
<dbReference type="EMBL" id="AL445067">
    <property type="protein sequence ID" value="CAC12502.1"/>
    <property type="molecule type" value="Genomic_DNA"/>
</dbReference>
<dbReference type="InterPro" id="IPR058240">
    <property type="entry name" value="rSAM_sf"/>
</dbReference>
<dbReference type="Gene3D" id="3.80.30.30">
    <property type="match status" value="1"/>
</dbReference>
<evidence type="ECO:0000313" key="6">
    <source>
        <dbReference type="Proteomes" id="UP000001024"/>
    </source>
</evidence>
<dbReference type="GO" id="GO:0046872">
    <property type="term" value="F:metal ion binding"/>
    <property type="evidence" value="ECO:0007669"/>
    <property type="project" value="UniProtKB-KW"/>
</dbReference>
<dbReference type="PaxDb" id="273075-Ta1381"/>
<keyword evidence="2" id="KW-0408">Iron</keyword>
<dbReference type="InterPro" id="IPR040086">
    <property type="entry name" value="MJ0683-like"/>
</dbReference>
<dbReference type="HOGENOM" id="CLU_015525_2_2_2"/>
<evidence type="ECO:0000256" key="1">
    <source>
        <dbReference type="ARBA" id="ARBA00022723"/>
    </source>
</evidence>
<dbReference type="SUPFAM" id="SSF102114">
    <property type="entry name" value="Radical SAM enzymes"/>
    <property type="match status" value="1"/>
</dbReference>
<name>Q9HIF8_THEAC</name>
<reference evidence="5 6" key="1">
    <citation type="journal article" date="2000" name="Nature">
        <title>The genome sequence of the thermoacidophilic scavenger Thermoplasma acidophilum.</title>
        <authorList>
            <person name="Ruepp A."/>
            <person name="Graml W."/>
            <person name="Santos-Martinez M.L."/>
            <person name="Koretke K.K."/>
            <person name="Volker C."/>
            <person name="Mewes H.W."/>
            <person name="Frishman D."/>
            <person name="Stocker S."/>
            <person name="Lupas A.N."/>
            <person name="Baumeister W."/>
        </authorList>
    </citation>
    <scope>NUCLEOTIDE SEQUENCE [LARGE SCALE GENOMIC DNA]</scope>
    <source>
        <strain evidence="6">ATCC 25905 / DSM 1728 / JCM 9062 / NBRC 15155 / AMRC-C165</strain>
    </source>
</reference>
<evidence type="ECO:0000313" key="5">
    <source>
        <dbReference type="EMBL" id="CAC12502.1"/>
    </source>
</evidence>
<dbReference type="eggNOG" id="arCOG01290">
    <property type="taxonomic scope" value="Archaea"/>
</dbReference>